<dbReference type="HOGENOM" id="CLU_002540_1_1_1"/>
<evidence type="ECO:0000259" key="2">
    <source>
        <dbReference type="Pfam" id="PF12708"/>
    </source>
</evidence>
<feature type="domain" description="Rhamnogalacturonase A/B/Epimerase-like pectate lyase" evidence="2">
    <location>
        <begin position="121"/>
        <end position="336"/>
    </location>
</feature>
<gene>
    <name evidence="3" type="ORF">OIDMADRAFT_33046</name>
</gene>
<name>A0A0C3CBQ9_OIDMZ</name>
<dbReference type="FunFam" id="2.160.20.10:FF:000049">
    <property type="entry name" value="Putative exo-beta-1,3-glucanase"/>
    <property type="match status" value="1"/>
</dbReference>
<dbReference type="InterPro" id="IPR039279">
    <property type="entry name" value="QRT3-like"/>
</dbReference>
<reference evidence="4" key="2">
    <citation type="submission" date="2015-01" db="EMBL/GenBank/DDBJ databases">
        <title>Evolutionary Origins and Diversification of the Mycorrhizal Mutualists.</title>
        <authorList>
            <consortium name="DOE Joint Genome Institute"/>
            <consortium name="Mycorrhizal Genomics Consortium"/>
            <person name="Kohler A."/>
            <person name="Kuo A."/>
            <person name="Nagy L.G."/>
            <person name="Floudas D."/>
            <person name="Copeland A."/>
            <person name="Barry K.W."/>
            <person name="Cichocki N."/>
            <person name="Veneault-Fourrey C."/>
            <person name="LaButti K."/>
            <person name="Lindquist E.A."/>
            <person name="Lipzen A."/>
            <person name="Lundell T."/>
            <person name="Morin E."/>
            <person name="Murat C."/>
            <person name="Riley R."/>
            <person name="Ohm R."/>
            <person name="Sun H."/>
            <person name="Tunlid A."/>
            <person name="Henrissat B."/>
            <person name="Grigoriev I.V."/>
            <person name="Hibbett D.S."/>
            <person name="Martin F."/>
        </authorList>
    </citation>
    <scope>NUCLEOTIDE SEQUENCE [LARGE SCALE GENOMIC DNA]</scope>
    <source>
        <strain evidence="4">Zn</strain>
    </source>
</reference>
<dbReference type="GO" id="GO:0004650">
    <property type="term" value="F:polygalacturonase activity"/>
    <property type="evidence" value="ECO:0007669"/>
    <property type="project" value="InterPro"/>
</dbReference>
<feature type="domain" description="Rhamnogalacturonase A/B/Epimerase-like pectate lyase" evidence="2">
    <location>
        <begin position="463"/>
        <end position="587"/>
    </location>
</feature>
<dbReference type="OrthoDB" id="1046782at2759"/>
<dbReference type="InParanoid" id="A0A0C3CBQ9"/>
<dbReference type="AlphaFoldDB" id="A0A0C3CBQ9"/>
<dbReference type="CDD" id="cd23668">
    <property type="entry name" value="GH55_beta13glucanase-like"/>
    <property type="match status" value="1"/>
</dbReference>
<reference evidence="3 4" key="1">
    <citation type="submission" date="2014-04" db="EMBL/GenBank/DDBJ databases">
        <authorList>
            <consortium name="DOE Joint Genome Institute"/>
            <person name="Kuo A."/>
            <person name="Martino E."/>
            <person name="Perotto S."/>
            <person name="Kohler A."/>
            <person name="Nagy L.G."/>
            <person name="Floudas D."/>
            <person name="Copeland A."/>
            <person name="Barry K.W."/>
            <person name="Cichocki N."/>
            <person name="Veneault-Fourrey C."/>
            <person name="LaButti K."/>
            <person name="Lindquist E.A."/>
            <person name="Lipzen A."/>
            <person name="Lundell T."/>
            <person name="Morin E."/>
            <person name="Murat C."/>
            <person name="Sun H."/>
            <person name="Tunlid A."/>
            <person name="Henrissat B."/>
            <person name="Grigoriev I.V."/>
            <person name="Hibbett D.S."/>
            <person name="Martin F."/>
            <person name="Nordberg H.P."/>
            <person name="Cantor M.N."/>
            <person name="Hua S.X."/>
        </authorList>
    </citation>
    <scope>NUCLEOTIDE SEQUENCE [LARGE SCALE GENOMIC DNA]</scope>
    <source>
        <strain evidence="3 4">Zn</strain>
    </source>
</reference>
<evidence type="ECO:0000313" key="4">
    <source>
        <dbReference type="Proteomes" id="UP000054321"/>
    </source>
</evidence>
<dbReference type="InterPro" id="IPR012334">
    <property type="entry name" value="Pectin_lyas_fold"/>
</dbReference>
<protein>
    <submittedName>
        <fullName evidence="3">Glycoside hydrolase family 55 protein</fullName>
    </submittedName>
</protein>
<dbReference type="Proteomes" id="UP000054321">
    <property type="component" value="Unassembled WGS sequence"/>
</dbReference>
<keyword evidence="3" id="KW-0378">Hydrolase</keyword>
<dbReference type="PANTHER" id="PTHR33928">
    <property type="entry name" value="POLYGALACTURONASE QRT3"/>
    <property type="match status" value="1"/>
</dbReference>
<feature type="signal peptide" evidence="1">
    <location>
        <begin position="1"/>
        <end position="17"/>
    </location>
</feature>
<dbReference type="Pfam" id="PF12708">
    <property type="entry name" value="Pect-lyase_RHGA_epim"/>
    <property type="match status" value="2"/>
</dbReference>
<evidence type="ECO:0000256" key="1">
    <source>
        <dbReference type="SAM" id="SignalP"/>
    </source>
</evidence>
<dbReference type="InterPro" id="IPR011050">
    <property type="entry name" value="Pectin_lyase_fold/virulence"/>
</dbReference>
<dbReference type="SUPFAM" id="SSF51126">
    <property type="entry name" value="Pectin lyase-like"/>
    <property type="match status" value="2"/>
</dbReference>
<keyword evidence="1" id="KW-0732">Signal</keyword>
<sequence length="814" mass="85488">MKTSLSLLAVLTQLVASAPTSNTVSGAKESSSIAFPPLDYTPHKNGIPYTVLNSSIQPWERLVTHPGSKAVPRASEASCTGPVADPGQPYWYPQMTHNGMSSFSQYKTTYPIYRDVTASPYNADKTGSSDASGAIQNAINAGAPGGPTRTQNEMGTTGQDAVVYIPSGTYLLEDSLQLYVGTVLMGDPNDPPVLKASSNFPNDHIIYGKDPNQDGTVNFYITVKNIVIDSTNIAPANTIALLDWTVSQATQLTNVVFNMPDYSTGHTGLTNSYGYSSNTYMGDLTFNGGVVGMNLNTQQFAIKGVTFNGTTTGVQITGCTDCVFVDCTFANAATGIQASGDSGSLTVIDSTGINIGALVRGTTPSNGNNNVILENIVNPGITFATSSGTVLSGNVKDTWVLGGVYNSGSTSVSHYTSGTTLTTPRSSSLLASNGKYFTMPPPTYDEYPASQFINIKSVSGLPVYGDGQTNDAPNINAILAMYANCKIIYWPAGTYIVEETILIPSGTRIFGEAFATISALGSNFYNAAAPTTMVQIGNAGDVGTAQIQNLVLSVADVLQGCLLLQVNIAGSTPGAVGLWNVHFRIGGAAGSKVETNCDGTPDQCRAAWGLMDLAPTSSVYIEDMWGWTADHDLDGGNGQTIATGRGALIRATQGTWLVGTAMEHHTLYQYNFYGAQNVFTALQQSETPYWQGPGNDAAPAPWGSYLQAADPTFSNCASGDTLCTMAWFELLTNSKDLFLYGGGVWAFFNNGGGCSGTNCQENAIDIEGSSAVYLYGTNVHSITNMVRDGGKTVATESANAGGWGGCIGAFLYST</sequence>
<dbReference type="PANTHER" id="PTHR33928:SF2">
    <property type="entry name" value="PECTATE LYASE SUPERFAMILY PROTEIN DOMAIN-CONTAINING PROTEIN-RELATED"/>
    <property type="match status" value="1"/>
</dbReference>
<evidence type="ECO:0000313" key="3">
    <source>
        <dbReference type="EMBL" id="KIM96388.1"/>
    </source>
</evidence>
<accession>A0A0C3CBQ9</accession>
<feature type="chain" id="PRO_5002175995" evidence="1">
    <location>
        <begin position="18"/>
        <end position="814"/>
    </location>
</feature>
<organism evidence="3 4">
    <name type="scientific">Oidiodendron maius (strain Zn)</name>
    <dbReference type="NCBI Taxonomy" id="913774"/>
    <lineage>
        <taxon>Eukaryota</taxon>
        <taxon>Fungi</taxon>
        <taxon>Dikarya</taxon>
        <taxon>Ascomycota</taxon>
        <taxon>Pezizomycotina</taxon>
        <taxon>Leotiomycetes</taxon>
        <taxon>Leotiomycetes incertae sedis</taxon>
        <taxon>Myxotrichaceae</taxon>
        <taxon>Oidiodendron</taxon>
    </lineage>
</organism>
<dbReference type="STRING" id="913774.A0A0C3CBQ9"/>
<dbReference type="InterPro" id="IPR024535">
    <property type="entry name" value="RHGA/B-epi-like_pectate_lyase"/>
</dbReference>
<proteinExistence type="predicted"/>
<dbReference type="Gene3D" id="2.160.20.10">
    <property type="entry name" value="Single-stranded right-handed beta-helix, Pectin lyase-like"/>
    <property type="match status" value="2"/>
</dbReference>
<keyword evidence="4" id="KW-1185">Reference proteome</keyword>
<dbReference type="EMBL" id="KN832884">
    <property type="protein sequence ID" value="KIM96388.1"/>
    <property type="molecule type" value="Genomic_DNA"/>
</dbReference>